<evidence type="ECO:0000259" key="1">
    <source>
        <dbReference type="Pfam" id="PF14279"/>
    </source>
</evidence>
<evidence type="ECO:0000313" key="3">
    <source>
        <dbReference type="Proteomes" id="UP000015520"/>
    </source>
</evidence>
<dbReference type="PATRIC" id="fig|1172190.3.peg.1322"/>
<dbReference type="CDD" id="cd00085">
    <property type="entry name" value="HNHc"/>
    <property type="match status" value="1"/>
</dbReference>
<dbReference type="InterPro" id="IPR003615">
    <property type="entry name" value="HNH_nuc"/>
</dbReference>
<feature type="domain" description="HNH endonuclease 5" evidence="1">
    <location>
        <begin position="6"/>
        <end position="62"/>
    </location>
</feature>
<comment type="caution">
    <text evidence="2">The sequence shown here is derived from an EMBL/GenBank/DDBJ whole genome shotgun (WGS) entry which is preliminary data.</text>
</comment>
<dbReference type="InterPro" id="IPR029471">
    <property type="entry name" value="HNH_5"/>
</dbReference>
<organism evidence="2 3">
    <name type="scientific">Sulfurimonas hongkongensis</name>
    <dbReference type="NCBI Taxonomy" id="1172190"/>
    <lineage>
        <taxon>Bacteria</taxon>
        <taxon>Pseudomonadati</taxon>
        <taxon>Campylobacterota</taxon>
        <taxon>Epsilonproteobacteria</taxon>
        <taxon>Campylobacterales</taxon>
        <taxon>Sulfurimonadaceae</taxon>
        <taxon>Sulfurimonas</taxon>
    </lineage>
</organism>
<dbReference type="RefSeq" id="WP_021287625.1">
    <property type="nucleotide sequence ID" value="NZ_AUPZ01000008.1"/>
</dbReference>
<dbReference type="AlphaFoldDB" id="T0KQP8"/>
<dbReference type="eggNOG" id="COG1403">
    <property type="taxonomic scope" value="Bacteria"/>
</dbReference>
<proteinExistence type="predicted"/>
<name>T0KQP8_9BACT</name>
<accession>T0KQP8</accession>
<dbReference type="OrthoDB" id="2804463at2"/>
<protein>
    <recommendedName>
        <fullName evidence="1">HNH endonuclease 5 domain-containing protein</fullName>
    </recommendedName>
</protein>
<reference evidence="2 3" key="1">
    <citation type="submission" date="2013-07" db="EMBL/GenBank/DDBJ databases">
        <title>Sulfurimonas hongkongensis AST-10 Genome Sequencing.</title>
        <authorList>
            <person name="Cai L."/>
            <person name="Zhang T."/>
        </authorList>
    </citation>
    <scope>NUCLEOTIDE SEQUENCE [LARGE SCALE GENOMIC DNA]</scope>
    <source>
        <strain evidence="2 3">AST-10</strain>
    </source>
</reference>
<gene>
    <name evidence="2" type="ORF">M947_06815</name>
</gene>
<dbReference type="EMBL" id="AUPZ01000008">
    <property type="protein sequence ID" value="EQB39364.1"/>
    <property type="molecule type" value="Genomic_DNA"/>
</dbReference>
<keyword evidence="3" id="KW-1185">Reference proteome</keyword>
<sequence>MQDHTCIYCNQEKNTDEFSLEHIFPDSLGGAFANNIFKTRLVCQRCNSLSGLYVDSSFVKNFFSTTLPAFSDYLGYYDFEKKPIIPFSYMGFVEYIKHPNYKYCEKWLWCGGSMIYHFHNNSTESFQTIAGGDPRKRKGKNAGEVYLVGLTDNPFWIELLLNSFIKQFKKSKKISVNYILPNQSSESLSNEQQNIKKELFTIHQSKDIQKHTMPINIDFNVRFQAKLSLGLGYSLFGKQFSTSNEANFYRDIFWNKDHKKLIELQPKMMSFFSKGKNDLEKFMKFLNFKGCHGLFFIPVSNTLVFYGNLYGENQYPILTVITNELDKYEHELIKKYPYGWGYILVPQRELFIGEIEIPNILAFNTGDKSFLPELIELESLYQDQSELPPFNLEKKD</sequence>
<dbReference type="Proteomes" id="UP000015520">
    <property type="component" value="Unassembled WGS sequence"/>
</dbReference>
<dbReference type="Pfam" id="PF14279">
    <property type="entry name" value="HNH_5"/>
    <property type="match status" value="1"/>
</dbReference>
<dbReference type="Gene3D" id="1.10.30.50">
    <property type="match status" value="1"/>
</dbReference>
<evidence type="ECO:0000313" key="2">
    <source>
        <dbReference type="EMBL" id="EQB39364.1"/>
    </source>
</evidence>